<gene>
    <name evidence="1" type="ORF">EYF80_021103</name>
</gene>
<dbReference type="EMBL" id="SRLO01000186">
    <property type="protein sequence ID" value="TNN68694.1"/>
    <property type="molecule type" value="Genomic_DNA"/>
</dbReference>
<name>A0A4Z2HUK7_9TELE</name>
<protein>
    <submittedName>
        <fullName evidence="1">Uncharacterized protein</fullName>
    </submittedName>
</protein>
<sequence>MDTHDDSTSQRNSLIPMKRDMTDVGLGTRLKGTGRMPPGSKYENHSFALANFHSTSAWSCTHREETRDLQWPEALVGGQDVCNAGETEHNCDCVEALRNKLRDMMRISIQVKGVVFIRNSCEGWSWMVMLGSSDVPPKRSAAFRTSRPRNIMKEAAWATNFRKGPHMSFPT</sequence>
<dbReference type="Proteomes" id="UP000314294">
    <property type="component" value="Unassembled WGS sequence"/>
</dbReference>
<proteinExistence type="predicted"/>
<reference evidence="1 2" key="1">
    <citation type="submission" date="2019-03" db="EMBL/GenBank/DDBJ databases">
        <title>First draft genome of Liparis tanakae, snailfish: a comprehensive survey of snailfish specific genes.</title>
        <authorList>
            <person name="Kim W."/>
            <person name="Song I."/>
            <person name="Jeong J.-H."/>
            <person name="Kim D."/>
            <person name="Kim S."/>
            <person name="Ryu S."/>
            <person name="Song J.Y."/>
            <person name="Lee S.K."/>
        </authorList>
    </citation>
    <scope>NUCLEOTIDE SEQUENCE [LARGE SCALE GENOMIC DNA]</scope>
    <source>
        <tissue evidence="1">Muscle</tissue>
    </source>
</reference>
<accession>A0A4Z2HUK7</accession>
<organism evidence="1 2">
    <name type="scientific">Liparis tanakae</name>
    <name type="common">Tanaka's snailfish</name>
    <dbReference type="NCBI Taxonomy" id="230148"/>
    <lineage>
        <taxon>Eukaryota</taxon>
        <taxon>Metazoa</taxon>
        <taxon>Chordata</taxon>
        <taxon>Craniata</taxon>
        <taxon>Vertebrata</taxon>
        <taxon>Euteleostomi</taxon>
        <taxon>Actinopterygii</taxon>
        <taxon>Neopterygii</taxon>
        <taxon>Teleostei</taxon>
        <taxon>Neoteleostei</taxon>
        <taxon>Acanthomorphata</taxon>
        <taxon>Eupercaria</taxon>
        <taxon>Perciformes</taxon>
        <taxon>Cottioidei</taxon>
        <taxon>Cottales</taxon>
        <taxon>Liparidae</taxon>
        <taxon>Liparis</taxon>
    </lineage>
</organism>
<evidence type="ECO:0000313" key="2">
    <source>
        <dbReference type="Proteomes" id="UP000314294"/>
    </source>
</evidence>
<dbReference type="AlphaFoldDB" id="A0A4Z2HUK7"/>
<comment type="caution">
    <text evidence="1">The sequence shown here is derived from an EMBL/GenBank/DDBJ whole genome shotgun (WGS) entry which is preliminary data.</text>
</comment>
<keyword evidence="2" id="KW-1185">Reference proteome</keyword>
<evidence type="ECO:0000313" key="1">
    <source>
        <dbReference type="EMBL" id="TNN68694.1"/>
    </source>
</evidence>